<protein>
    <submittedName>
        <fullName evidence="1">Uncharacterized protein</fullName>
    </submittedName>
</protein>
<reference evidence="1" key="1">
    <citation type="journal article" date="2014" name="Front. Microbiol.">
        <title>High frequency of phylogenetically diverse reductive dehalogenase-homologous genes in deep subseafloor sedimentary metagenomes.</title>
        <authorList>
            <person name="Kawai M."/>
            <person name="Futagami T."/>
            <person name="Toyoda A."/>
            <person name="Takaki Y."/>
            <person name="Nishi S."/>
            <person name="Hori S."/>
            <person name="Arai W."/>
            <person name="Tsubouchi T."/>
            <person name="Morono Y."/>
            <person name="Uchiyama I."/>
            <person name="Ito T."/>
            <person name="Fujiyama A."/>
            <person name="Inagaki F."/>
            <person name="Takami H."/>
        </authorList>
    </citation>
    <scope>NUCLEOTIDE SEQUENCE</scope>
    <source>
        <strain evidence="1">Expedition CK06-06</strain>
    </source>
</reference>
<dbReference type="EMBL" id="BARV01034519">
    <property type="protein sequence ID" value="GAI58892.1"/>
    <property type="molecule type" value="Genomic_DNA"/>
</dbReference>
<organism evidence="1">
    <name type="scientific">marine sediment metagenome</name>
    <dbReference type="NCBI Taxonomy" id="412755"/>
    <lineage>
        <taxon>unclassified sequences</taxon>
        <taxon>metagenomes</taxon>
        <taxon>ecological metagenomes</taxon>
    </lineage>
</organism>
<sequence>MVKQAFLSYLVILSILASSSVAEFRVNSYTTSFQRDVDIAMDAAGSFVVVWDSYGQDGDSGGIFGQRFGADGNSIGSEFQINTGTAGNQKVPAVAMNAVGNFVVTWQSKDGNDWDIFAQRFDANGLPLGDELTINSYTD</sequence>
<evidence type="ECO:0000313" key="1">
    <source>
        <dbReference type="EMBL" id="GAI58892.1"/>
    </source>
</evidence>
<feature type="non-terminal residue" evidence="1">
    <location>
        <position position="139"/>
    </location>
</feature>
<name>X1PRK1_9ZZZZ</name>
<accession>X1PRK1</accession>
<proteinExistence type="predicted"/>
<gene>
    <name evidence="1" type="ORF">S06H3_54039</name>
</gene>
<comment type="caution">
    <text evidence="1">The sequence shown here is derived from an EMBL/GenBank/DDBJ whole genome shotgun (WGS) entry which is preliminary data.</text>
</comment>
<dbReference type="AlphaFoldDB" id="X1PRK1"/>